<dbReference type="FunFam" id="1.20.5.170:FF:000029">
    <property type="entry name" value="Calcium-transporting ATPase"/>
    <property type="match status" value="1"/>
</dbReference>
<comment type="caution">
    <text evidence="6">The sequence shown here is derived from an EMBL/GenBank/DDBJ whole genome shotgun (WGS) entry which is preliminary data.</text>
</comment>
<dbReference type="EMBL" id="JAAARO010000004">
    <property type="protein sequence ID" value="KAF5748646.1"/>
    <property type="molecule type" value="Genomic_DNA"/>
</dbReference>
<evidence type="ECO:0000313" key="6">
    <source>
        <dbReference type="EMBL" id="KAF5748646.1"/>
    </source>
</evidence>
<evidence type="ECO:0000256" key="3">
    <source>
        <dbReference type="SAM" id="MobiDB-lite"/>
    </source>
</evidence>
<dbReference type="SUPFAM" id="SSF81653">
    <property type="entry name" value="Calcium ATPase, transduction domain A"/>
    <property type="match status" value="1"/>
</dbReference>
<gene>
    <name evidence="6" type="ORF">HS088_TW04G00604</name>
</gene>
<keyword evidence="4" id="KW-0812">Transmembrane</keyword>
<dbReference type="Gene3D" id="2.70.150.10">
    <property type="entry name" value="Calcium-transporting ATPase, cytoplasmic transduction domain A"/>
    <property type="match status" value="1"/>
</dbReference>
<sequence length="302" mass="33996">MTSLFKGSPYRRRRDLEAGSSRSADFDKEDEASSSPFYIHSTKNASIERLRRWRQAALVLNASRRFRYTLDLKKEEENKHTLRKIRAHAQAIRAAYLFKEAGERINDIAKFPPTPDGDFAIGQDQLSTLTRDHKLNTLQQYGGVKGLSDMLKTDINKGISGDDTDLQKRKIVFGSNTYPRKKGKNFLTFVWEACQDLTLIILMIAAAASLGLGIKTEGIKEGWYDGGSIAFAVLLVVVVTAISDYKQSLQFQNLNEEKRNIRLEVVRGGRRVEISIYDIVVGDVVPLNIGDQVSVSFILLHL</sequence>
<dbReference type="InterPro" id="IPR004014">
    <property type="entry name" value="ATPase_P-typ_cation-transptr_N"/>
</dbReference>
<dbReference type="InParanoid" id="A0A7J7DRA9"/>
<dbReference type="GO" id="GO:0005388">
    <property type="term" value="F:P-type calcium transporter activity"/>
    <property type="evidence" value="ECO:0007669"/>
    <property type="project" value="TreeGrafter"/>
</dbReference>
<dbReference type="SUPFAM" id="SSF81665">
    <property type="entry name" value="Calcium ATPase, transmembrane domain M"/>
    <property type="match status" value="1"/>
</dbReference>
<evidence type="ECO:0000313" key="7">
    <source>
        <dbReference type="Proteomes" id="UP000593562"/>
    </source>
</evidence>
<dbReference type="Proteomes" id="UP000593562">
    <property type="component" value="Unassembled WGS sequence"/>
</dbReference>
<evidence type="ECO:0000256" key="4">
    <source>
        <dbReference type="SAM" id="Phobius"/>
    </source>
</evidence>
<comment type="subcellular location">
    <subcellularLocation>
        <location evidence="1">Endomembrane system</location>
        <topology evidence="1">Multi-pass membrane protein</topology>
    </subcellularLocation>
</comment>
<feature type="domain" description="Cation-transporting P-type ATPase N-terminal" evidence="5">
    <location>
        <begin position="140"/>
        <end position="214"/>
    </location>
</feature>
<protein>
    <submittedName>
        <fullName evidence="6">Autoinhibited Ca(2+)-ATPase 10 isoform 1</fullName>
    </submittedName>
</protein>
<accession>A0A7J7DRA9</accession>
<name>A0A7J7DRA9_TRIWF</name>
<evidence type="ECO:0000259" key="5">
    <source>
        <dbReference type="SMART" id="SM00831"/>
    </source>
</evidence>
<dbReference type="GO" id="GO:0005886">
    <property type="term" value="C:plasma membrane"/>
    <property type="evidence" value="ECO:0007669"/>
    <property type="project" value="TreeGrafter"/>
</dbReference>
<dbReference type="GO" id="GO:0005516">
    <property type="term" value="F:calmodulin binding"/>
    <property type="evidence" value="ECO:0007669"/>
    <property type="project" value="InterPro"/>
</dbReference>
<keyword evidence="4" id="KW-0472">Membrane</keyword>
<organism evidence="6 7">
    <name type="scientific">Tripterygium wilfordii</name>
    <name type="common">Thunder God vine</name>
    <dbReference type="NCBI Taxonomy" id="458696"/>
    <lineage>
        <taxon>Eukaryota</taxon>
        <taxon>Viridiplantae</taxon>
        <taxon>Streptophyta</taxon>
        <taxon>Embryophyta</taxon>
        <taxon>Tracheophyta</taxon>
        <taxon>Spermatophyta</taxon>
        <taxon>Magnoliopsida</taxon>
        <taxon>eudicotyledons</taxon>
        <taxon>Gunneridae</taxon>
        <taxon>Pentapetalae</taxon>
        <taxon>rosids</taxon>
        <taxon>fabids</taxon>
        <taxon>Celastrales</taxon>
        <taxon>Celastraceae</taxon>
        <taxon>Tripterygium</taxon>
    </lineage>
</organism>
<proteinExistence type="predicted"/>
<dbReference type="FunFam" id="1.20.1110.10:FF:000036">
    <property type="entry name" value="Calcium-transporting ATPase"/>
    <property type="match status" value="1"/>
</dbReference>
<dbReference type="SMART" id="SM00831">
    <property type="entry name" value="Cation_ATPase_N"/>
    <property type="match status" value="1"/>
</dbReference>
<dbReference type="GO" id="GO:0012505">
    <property type="term" value="C:endomembrane system"/>
    <property type="evidence" value="ECO:0007669"/>
    <property type="project" value="UniProtKB-SubCell"/>
</dbReference>
<keyword evidence="4" id="KW-1133">Transmembrane helix</keyword>
<feature type="transmembrane region" description="Helical" evidence="4">
    <location>
        <begin position="226"/>
        <end position="245"/>
    </location>
</feature>
<feature type="region of interest" description="Disordered" evidence="3">
    <location>
        <begin position="1"/>
        <end position="28"/>
    </location>
</feature>
<dbReference type="Pfam" id="PF00690">
    <property type="entry name" value="Cation_ATPase_N"/>
    <property type="match status" value="1"/>
</dbReference>
<feature type="transmembrane region" description="Helical" evidence="4">
    <location>
        <begin position="189"/>
        <end position="214"/>
    </location>
</feature>
<keyword evidence="2" id="KW-0460">Magnesium</keyword>
<dbReference type="AlphaFoldDB" id="A0A7J7DRA9"/>
<dbReference type="PANTHER" id="PTHR24093">
    <property type="entry name" value="CATION TRANSPORTING ATPASE"/>
    <property type="match status" value="1"/>
</dbReference>
<dbReference type="Pfam" id="PF12515">
    <property type="entry name" value="CaATP_NAI"/>
    <property type="match status" value="1"/>
</dbReference>
<dbReference type="InterPro" id="IPR024750">
    <property type="entry name" value="Ca_ATPase_N_dom"/>
</dbReference>
<reference evidence="6 7" key="1">
    <citation type="journal article" date="2020" name="Nat. Commun.">
        <title>Genome of Tripterygium wilfordii and identification of cytochrome P450 involved in triptolide biosynthesis.</title>
        <authorList>
            <person name="Tu L."/>
            <person name="Su P."/>
            <person name="Zhang Z."/>
            <person name="Gao L."/>
            <person name="Wang J."/>
            <person name="Hu T."/>
            <person name="Zhou J."/>
            <person name="Zhang Y."/>
            <person name="Zhao Y."/>
            <person name="Liu Y."/>
            <person name="Song Y."/>
            <person name="Tong Y."/>
            <person name="Lu Y."/>
            <person name="Yang J."/>
            <person name="Xu C."/>
            <person name="Jia M."/>
            <person name="Peters R.J."/>
            <person name="Huang L."/>
            <person name="Gao W."/>
        </authorList>
    </citation>
    <scope>NUCLEOTIDE SEQUENCE [LARGE SCALE GENOMIC DNA]</scope>
    <source>
        <strain evidence="7">cv. XIE 37</strain>
        <tissue evidence="6">Leaf</tissue>
    </source>
</reference>
<evidence type="ECO:0000256" key="2">
    <source>
        <dbReference type="ARBA" id="ARBA00022842"/>
    </source>
</evidence>
<dbReference type="InterPro" id="IPR023298">
    <property type="entry name" value="ATPase_P-typ_TM_dom_sf"/>
</dbReference>
<dbReference type="PANTHER" id="PTHR24093:SF369">
    <property type="entry name" value="CALCIUM-TRANSPORTING ATPASE"/>
    <property type="match status" value="1"/>
</dbReference>
<dbReference type="InterPro" id="IPR008250">
    <property type="entry name" value="ATPase_P-typ_transduc_dom_A_sf"/>
</dbReference>
<dbReference type="Gene3D" id="1.20.1110.10">
    <property type="entry name" value="Calcium-transporting ATPase, transmembrane domain"/>
    <property type="match status" value="1"/>
</dbReference>
<evidence type="ECO:0000256" key="1">
    <source>
        <dbReference type="ARBA" id="ARBA00004127"/>
    </source>
</evidence>
<keyword evidence="7" id="KW-1185">Reference proteome</keyword>
<dbReference type="Gene3D" id="1.20.5.170">
    <property type="match status" value="1"/>
</dbReference>